<feature type="domain" description="RTR1-type" evidence="14">
    <location>
        <begin position="94"/>
        <end position="176"/>
    </location>
</feature>
<evidence type="ECO:0000256" key="9">
    <source>
        <dbReference type="ARBA" id="ARBA00047761"/>
    </source>
</evidence>
<evidence type="ECO:0000256" key="6">
    <source>
        <dbReference type="ARBA" id="ARBA00022833"/>
    </source>
</evidence>
<comment type="function">
    <text evidence="12">Putative RNA polymerase II subunit B1 C-terminal domain (CTD) phosphatase involved in RNA polymerase II transcription regulation.</text>
</comment>
<feature type="region of interest" description="Disordered" evidence="13">
    <location>
        <begin position="1"/>
        <end position="41"/>
    </location>
</feature>
<dbReference type="GO" id="GO:0005737">
    <property type="term" value="C:cytoplasm"/>
    <property type="evidence" value="ECO:0007669"/>
    <property type="project" value="TreeGrafter"/>
</dbReference>
<evidence type="ECO:0000313" key="15">
    <source>
        <dbReference type="EMBL" id="EFX05673.1"/>
    </source>
</evidence>
<dbReference type="GO" id="GO:0008270">
    <property type="term" value="F:zinc ion binding"/>
    <property type="evidence" value="ECO:0007669"/>
    <property type="project" value="UniProtKB-KW"/>
</dbReference>
<dbReference type="Pfam" id="PF04181">
    <property type="entry name" value="RPAP2_Rtr1"/>
    <property type="match status" value="1"/>
</dbReference>
<evidence type="ECO:0000256" key="13">
    <source>
        <dbReference type="SAM" id="MobiDB-lite"/>
    </source>
</evidence>
<keyword evidence="3 12" id="KW-0479">Metal-binding</keyword>
<dbReference type="OrthoDB" id="2590500at2759"/>
<evidence type="ECO:0000256" key="2">
    <source>
        <dbReference type="ARBA" id="ARBA00005676"/>
    </source>
</evidence>
<evidence type="ECO:0000256" key="4">
    <source>
        <dbReference type="ARBA" id="ARBA00022771"/>
    </source>
</evidence>
<keyword evidence="5 12" id="KW-0378">Hydrolase</keyword>
<evidence type="ECO:0000256" key="3">
    <source>
        <dbReference type="ARBA" id="ARBA00022723"/>
    </source>
</evidence>
<accession>F0X8K4</accession>
<dbReference type="InterPro" id="IPR038534">
    <property type="entry name" value="Rtr1/RPAP2_sf"/>
</dbReference>
<dbReference type="AlphaFoldDB" id="F0X8K4"/>
<dbReference type="GO" id="GO:0008420">
    <property type="term" value="F:RNA polymerase II CTD heptapeptide repeat phosphatase activity"/>
    <property type="evidence" value="ECO:0007669"/>
    <property type="project" value="UniProtKB-UniRule"/>
</dbReference>
<dbReference type="STRING" id="655863.F0X8K4"/>
<name>F0X8K4_GROCL</name>
<evidence type="ECO:0000256" key="8">
    <source>
        <dbReference type="ARBA" id="ARBA00023242"/>
    </source>
</evidence>
<comment type="catalytic activity">
    <reaction evidence="10 12">
        <text>O-phospho-L-threonyl-[protein] + H2O = L-threonyl-[protein] + phosphate</text>
        <dbReference type="Rhea" id="RHEA:47004"/>
        <dbReference type="Rhea" id="RHEA-COMP:11060"/>
        <dbReference type="Rhea" id="RHEA-COMP:11605"/>
        <dbReference type="ChEBI" id="CHEBI:15377"/>
        <dbReference type="ChEBI" id="CHEBI:30013"/>
        <dbReference type="ChEBI" id="CHEBI:43474"/>
        <dbReference type="ChEBI" id="CHEBI:61977"/>
        <dbReference type="EC" id="3.1.3.16"/>
    </reaction>
</comment>
<dbReference type="PROSITE" id="PS51479">
    <property type="entry name" value="ZF_RTR1"/>
    <property type="match status" value="1"/>
</dbReference>
<dbReference type="eggNOG" id="ENOG502SCU8">
    <property type="taxonomic scope" value="Eukaryota"/>
</dbReference>
<dbReference type="InterPro" id="IPR007308">
    <property type="entry name" value="Rtr1/RPAP2_dom"/>
</dbReference>
<keyword evidence="16" id="KW-1185">Reference proteome</keyword>
<comment type="similarity">
    <text evidence="2 11 12">Belongs to the RPAP2 family.</text>
</comment>
<evidence type="ECO:0000259" key="14">
    <source>
        <dbReference type="PROSITE" id="PS51479"/>
    </source>
</evidence>
<reference evidence="15 16" key="1">
    <citation type="journal article" date="2011" name="Proc. Natl. Acad. Sci. U.S.A.">
        <title>Genome and transcriptome analyses of the mountain pine beetle-fungal symbiont Grosmannia clavigera, a lodgepole pine pathogen.</title>
        <authorList>
            <person name="DiGuistini S."/>
            <person name="Wang Y."/>
            <person name="Liao N.Y."/>
            <person name="Taylor G."/>
            <person name="Tanguay P."/>
            <person name="Feau N."/>
            <person name="Henrissat B."/>
            <person name="Chan S.K."/>
            <person name="Hesse-Orce U."/>
            <person name="Alamouti S.M."/>
            <person name="Tsui C.K.M."/>
            <person name="Docking R.T."/>
            <person name="Levasseur A."/>
            <person name="Haridas S."/>
            <person name="Robertson G."/>
            <person name="Birol I."/>
            <person name="Holt R.A."/>
            <person name="Marra M.A."/>
            <person name="Hamelin R.C."/>
            <person name="Hirst M."/>
            <person name="Jones S.J.M."/>
            <person name="Bohlmann J."/>
            <person name="Breuil C."/>
        </authorList>
    </citation>
    <scope>NUCLEOTIDE SEQUENCE [LARGE SCALE GENOMIC DNA]</scope>
    <source>
        <strain evidence="16">kw1407 / UAMH 11150</strain>
    </source>
</reference>
<comment type="catalytic activity">
    <reaction evidence="9 12">
        <text>O-phospho-L-seryl-[protein] + H2O = L-seryl-[protein] + phosphate</text>
        <dbReference type="Rhea" id="RHEA:20629"/>
        <dbReference type="Rhea" id="RHEA-COMP:9863"/>
        <dbReference type="Rhea" id="RHEA-COMP:11604"/>
        <dbReference type="ChEBI" id="CHEBI:15377"/>
        <dbReference type="ChEBI" id="CHEBI:29999"/>
        <dbReference type="ChEBI" id="CHEBI:43474"/>
        <dbReference type="ChEBI" id="CHEBI:83421"/>
        <dbReference type="EC" id="3.1.3.16"/>
    </reaction>
</comment>
<keyword evidence="6 12" id="KW-0862">Zinc</keyword>
<evidence type="ECO:0000256" key="10">
    <source>
        <dbReference type="ARBA" id="ARBA00048336"/>
    </source>
</evidence>
<dbReference type="Proteomes" id="UP000007796">
    <property type="component" value="Unassembled WGS sequence"/>
</dbReference>
<evidence type="ECO:0000256" key="7">
    <source>
        <dbReference type="ARBA" id="ARBA00022912"/>
    </source>
</evidence>
<dbReference type="GO" id="GO:0005634">
    <property type="term" value="C:nucleus"/>
    <property type="evidence" value="ECO:0007669"/>
    <property type="project" value="UniProtKB-SubCell"/>
</dbReference>
<dbReference type="RefSeq" id="XP_014175155.1">
    <property type="nucleotide sequence ID" value="XM_014319680.1"/>
</dbReference>
<evidence type="ECO:0000256" key="5">
    <source>
        <dbReference type="ARBA" id="ARBA00022801"/>
    </source>
</evidence>
<dbReference type="InParanoid" id="F0X8K4"/>
<dbReference type="Gene3D" id="1.25.40.820">
    <property type="match status" value="1"/>
</dbReference>
<dbReference type="HOGENOM" id="CLU_049331_1_0_1"/>
<dbReference type="GeneID" id="25976876"/>
<evidence type="ECO:0000256" key="1">
    <source>
        <dbReference type="ARBA" id="ARBA00004123"/>
    </source>
</evidence>
<dbReference type="GO" id="GO:0043175">
    <property type="term" value="F:RNA polymerase core enzyme binding"/>
    <property type="evidence" value="ECO:0007669"/>
    <property type="project" value="UniProtKB-UniRule"/>
</dbReference>
<organism evidence="16">
    <name type="scientific">Grosmannia clavigera (strain kw1407 / UAMH 11150)</name>
    <name type="common">Blue stain fungus</name>
    <name type="synonym">Graphiocladiella clavigera</name>
    <dbReference type="NCBI Taxonomy" id="655863"/>
    <lineage>
        <taxon>Eukaryota</taxon>
        <taxon>Fungi</taxon>
        <taxon>Dikarya</taxon>
        <taxon>Ascomycota</taxon>
        <taxon>Pezizomycotina</taxon>
        <taxon>Sordariomycetes</taxon>
        <taxon>Sordariomycetidae</taxon>
        <taxon>Ophiostomatales</taxon>
        <taxon>Ophiostomataceae</taxon>
        <taxon>Leptographium</taxon>
    </lineage>
</organism>
<dbReference type="PANTHER" id="PTHR14732:SF0">
    <property type="entry name" value="RNA POLYMERASE II SUBUNIT B1 CTD PHOSPHATASE RPAP2-RELATED"/>
    <property type="match status" value="1"/>
</dbReference>
<dbReference type="EC" id="3.1.3.16" evidence="12"/>
<evidence type="ECO:0000256" key="11">
    <source>
        <dbReference type="PROSITE-ProRule" id="PRU00812"/>
    </source>
</evidence>
<sequence length="300" mass="32672">MASEAERPLKGILKTGASRADDASGTVATHSRRQRTEEDNAEIAGKHAAILQQRRDLEAAIFLDIDRLTAFPLVRTPSYSSARPAPSDAAAFRQLVRTFQPGDYDDLIEERNTCGLCGYALCANPRKTFAGRGSWKLAHGGIMPKGELERWCSAACARRALYIKVQLNETAAWERVGIPDIEVDLYEDDQDDSSTTLSGPDPEAQLAQDLARLKLHEERRLAQSQAALALERGDTSSLPSTDPEVAAAQARIQPTVASVDVNIIEKPITSAPVEPTLANSNTSDDAHMLLEGHKIRFATK</sequence>
<gene>
    <name evidence="15" type="ORF">CMQ_3742</name>
</gene>
<evidence type="ECO:0000256" key="12">
    <source>
        <dbReference type="RuleBase" id="RU367080"/>
    </source>
</evidence>
<dbReference type="PANTHER" id="PTHR14732">
    <property type="entry name" value="RNA POLYMERASE II SUBUNIT B1 CTD PHOSPHATASE RPAP2-RELATED"/>
    <property type="match status" value="1"/>
</dbReference>
<proteinExistence type="inferred from homology"/>
<keyword evidence="7 12" id="KW-0904">Protein phosphatase</keyword>
<protein>
    <recommendedName>
        <fullName evidence="12">RNA polymerase II subunit B1 CTD phosphatase RPAP2 homolog</fullName>
        <ecNumber evidence="12">3.1.3.16</ecNumber>
    </recommendedName>
</protein>
<evidence type="ECO:0000313" key="16">
    <source>
        <dbReference type="Proteomes" id="UP000007796"/>
    </source>
</evidence>
<keyword evidence="8 12" id="KW-0539">Nucleus</keyword>
<dbReference type="InterPro" id="IPR039693">
    <property type="entry name" value="Rtr1/RPAP2"/>
</dbReference>
<keyword evidence="4 12" id="KW-0863">Zinc-finger</keyword>
<dbReference type="EMBL" id="GL629735">
    <property type="protein sequence ID" value="EFX05673.1"/>
    <property type="molecule type" value="Genomic_DNA"/>
</dbReference>
<comment type="subcellular location">
    <subcellularLocation>
        <location evidence="1 12">Nucleus</location>
    </subcellularLocation>
</comment>